<dbReference type="Pfam" id="PF12682">
    <property type="entry name" value="Flavodoxin_4"/>
    <property type="match status" value="1"/>
</dbReference>
<dbReference type="PROSITE" id="PS50902">
    <property type="entry name" value="FLAVODOXIN_LIKE"/>
    <property type="match status" value="1"/>
</dbReference>
<dbReference type="GO" id="GO:0010181">
    <property type="term" value="F:FMN binding"/>
    <property type="evidence" value="ECO:0007669"/>
    <property type="project" value="InterPro"/>
</dbReference>
<organism evidence="2">
    <name type="scientific">Loigolactobacillus rennini</name>
    <dbReference type="NCBI Taxonomy" id="238013"/>
    <lineage>
        <taxon>Bacteria</taxon>
        <taxon>Bacillati</taxon>
        <taxon>Bacillota</taxon>
        <taxon>Bacilli</taxon>
        <taxon>Lactobacillales</taxon>
        <taxon>Lactobacillaceae</taxon>
        <taxon>Loigolactobacillus</taxon>
    </lineage>
</organism>
<evidence type="ECO:0000259" key="1">
    <source>
        <dbReference type="PROSITE" id="PS50902"/>
    </source>
</evidence>
<dbReference type="EMBL" id="LT634362">
    <property type="protein sequence ID" value="SFZ88946.1"/>
    <property type="molecule type" value="Genomic_DNA"/>
</dbReference>
<feature type="domain" description="Flavodoxin-like" evidence="1">
    <location>
        <begin position="4"/>
        <end position="155"/>
    </location>
</feature>
<sequence length="155" mass="17072">MKKILIAYYSWSGRTQKIARELQANLIDSDLYQITVAHDVFAQDMFKTSDIAKQQLANHQLPPLTSPACHFNQYDLILLGSPVWSGKPATPVYSFFKQLAGFQGKVAGFYTDAGNAGDYVSAFTALGKTAKVAIVGTHDNQPNLTIWAKKLIKSC</sequence>
<name>A0A1K2I958_9LACO</name>
<gene>
    <name evidence="2" type="ORF">LREN565_2059</name>
</gene>
<protein>
    <submittedName>
        <fullName evidence="2">Flavodoxin</fullName>
    </submittedName>
</protein>
<evidence type="ECO:0000313" key="2">
    <source>
        <dbReference type="EMBL" id="SFZ88946.1"/>
    </source>
</evidence>
<dbReference type="PANTHER" id="PTHR39201:SF1">
    <property type="entry name" value="FLAVODOXIN-LIKE DOMAIN-CONTAINING PROTEIN"/>
    <property type="match status" value="1"/>
</dbReference>
<dbReference type="AlphaFoldDB" id="A0A1K2I958"/>
<dbReference type="Gene3D" id="3.40.50.360">
    <property type="match status" value="1"/>
</dbReference>
<dbReference type="GO" id="GO:0016651">
    <property type="term" value="F:oxidoreductase activity, acting on NAD(P)H"/>
    <property type="evidence" value="ECO:0007669"/>
    <property type="project" value="UniProtKB-ARBA"/>
</dbReference>
<accession>A0A1K2I958</accession>
<dbReference type="InterPro" id="IPR008254">
    <property type="entry name" value="Flavodoxin/NO_synth"/>
</dbReference>
<reference evidence="2" key="1">
    <citation type="submission" date="2016-11" db="EMBL/GenBank/DDBJ databases">
        <authorList>
            <person name="Jaros S."/>
            <person name="Januszkiewicz K."/>
            <person name="Wedrychowicz H."/>
        </authorList>
    </citation>
    <scope>NUCLEOTIDE SEQUENCE</scope>
    <source>
        <strain evidence="2">ACA-DC 565</strain>
    </source>
</reference>
<dbReference type="SUPFAM" id="SSF52218">
    <property type="entry name" value="Flavoproteins"/>
    <property type="match status" value="1"/>
</dbReference>
<dbReference type="InterPro" id="IPR029039">
    <property type="entry name" value="Flavoprotein-like_sf"/>
</dbReference>
<dbReference type="PANTHER" id="PTHR39201">
    <property type="entry name" value="EXPORTED PROTEIN-RELATED"/>
    <property type="match status" value="1"/>
</dbReference>
<proteinExistence type="predicted"/>